<evidence type="ECO:0000256" key="4">
    <source>
        <dbReference type="ARBA" id="ARBA00022989"/>
    </source>
</evidence>
<gene>
    <name evidence="7" type="ORF">COT71_00820</name>
</gene>
<dbReference type="Proteomes" id="UP000230731">
    <property type="component" value="Unassembled WGS sequence"/>
</dbReference>
<keyword evidence="5 6" id="KW-0472">Membrane</keyword>
<feature type="transmembrane region" description="Helical" evidence="6">
    <location>
        <begin position="41"/>
        <end position="63"/>
    </location>
</feature>
<dbReference type="InterPro" id="IPR050833">
    <property type="entry name" value="Poly_Biosynth_Transport"/>
</dbReference>
<organism evidence="7 8">
    <name type="scientific">Candidatus Andersenbacteria bacterium CG10_big_fil_rev_8_21_14_0_10_54_11</name>
    <dbReference type="NCBI Taxonomy" id="1974485"/>
    <lineage>
        <taxon>Bacteria</taxon>
        <taxon>Candidatus Anderseniibacteriota</taxon>
    </lineage>
</organism>
<dbReference type="InterPro" id="IPR002797">
    <property type="entry name" value="Polysacc_synth"/>
</dbReference>
<name>A0A2M6X089_9BACT</name>
<sequence length="487" mass="50642">MIRRSIAANTVIAAAGRLVGTAAGLVIAALLARLLGPETVGVYLLIFSYVALIHSVADFGLYLTLTKEVARRPDEAGELLSHVAGLRLALLIGVTAIGFGLAQTLPALRGYPGIYLIIAAGGMAQSFSQLLMGIFQQRQSMWRAVAGDLAGRTVHLAVIGYLAAAGRLTLPAAAAALAAGLGTALAVHQALSPQRITSLRYSKAAWQQLARTSWPIGALLLLGALYFKTDLVMISLFRPPEEVGLYGQAFRLVENLLFFPAMLGGLLLPRLAAALHAGRRVVAGRYVSEGAAAAVLLGAAVVPLLYHEAGAIMTFWAGESFRASAPLLQIISLALAAMSVGNIFGFALIGLEQQRNLLKLYGVLVFGNAAANLLAIPRFGAAAAAWTTVGVELTAALGGGYLVARQLPLLLPVRSLVASVAVALTSVVMLSTLPSALPVYLRLPAALAAAAAVAAALRLRRYFPLLTASTAAAELPSGSNRPRPSEI</sequence>
<feature type="transmembrane region" description="Helical" evidence="6">
    <location>
        <begin position="416"/>
        <end position="433"/>
    </location>
</feature>
<keyword evidence="3 6" id="KW-0812">Transmembrane</keyword>
<feature type="transmembrane region" description="Helical" evidence="6">
    <location>
        <begin position="383"/>
        <end position="404"/>
    </location>
</feature>
<feature type="transmembrane region" description="Helical" evidence="6">
    <location>
        <begin position="358"/>
        <end position="377"/>
    </location>
</feature>
<evidence type="ECO:0000256" key="6">
    <source>
        <dbReference type="SAM" id="Phobius"/>
    </source>
</evidence>
<comment type="subcellular location">
    <subcellularLocation>
        <location evidence="1">Cell membrane</location>
        <topology evidence="1">Multi-pass membrane protein</topology>
    </subcellularLocation>
</comment>
<protein>
    <submittedName>
        <fullName evidence="7">Uncharacterized protein</fullName>
    </submittedName>
</protein>
<feature type="transmembrane region" description="Helical" evidence="6">
    <location>
        <begin position="439"/>
        <end position="457"/>
    </location>
</feature>
<feature type="transmembrane region" description="Helical" evidence="6">
    <location>
        <begin position="212"/>
        <end position="237"/>
    </location>
</feature>
<dbReference type="EMBL" id="PEZP01000008">
    <property type="protein sequence ID" value="PIT98420.1"/>
    <property type="molecule type" value="Genomic_DNA"/>
</dbReference>
<feature type="transmembrane region" description="Helical" evidence="6">
    <location>
        <begin position="114"/>
        <end position="135"/>
    </location>
</feature>
<dbReference type="Pfam" id="PF01943">
    <property type="entry name" value="Polysacc_synt"/>
    <property type="match status" value="1"/>
</dbReference>
<dbReference type="AlphaFoldDB" id="A0A2M6X089"/>
<evidence type="ECO:0000313" key="8">
    <source>
        <dbReference type="Proteomes" id="UP000230731"/>
    </source>
</evidence>
<proteinExistence type="predicted"/>
<evidence type="ECO:0000256" key="2">
    <source>
        <dbReference type="ARBA" id="ARBA00022475"/>
    </source>
</evidence>
<dbReference type="GO" id="GO:0005886">
    <property type="term" value="C:plasma membrane"/>
    <property type="evidence" value="ECO:0007669"/>
    <property type="project" value="UniProtKB-SubCell"/>
</dbReference>
<dbReference type="PANTHER" id="PTHR30250:SF11">
    <property type="entry name" value="O-ANTIGEN TRANSPORTER-RELATED"/>
    <property type="match status" value="1"/>
</dbReference>
<dbReference type="PANTHER" id="PTHR30250">
    <property type="entry name" value="PST FAMILY PREDICTED COLANIC ACID TRANSPORTER"/>
    <property type="match status" value="1"/>
</dbReference>
<evidence type="ECO:0000256" key="3">
    <source>
        <dbReference type="ARBA" id="ARBA00022692"/>
    </source>
</evidence>
<comment type="caution">
    <text evidence="7">The sequence shown here is derived from an EMBL/GenBank/DDBJ whole genome shotgun (WGS) entry which is preliminary data.</text>
</comment>
<evidence type="ECO:0000313" key="7">
    <source>
        <dbReference type="EMBL" id="PIT98420.1"/>
    </source>
</evidence>
<evidence type="ECO:0000256" key="1">
    <source>
        <dbReference type="ARBA" id="ARBA00004651"/>
    </source>
</evidence>
<evidence type="ECO:0000256" key="5">
    <source>
        <dbReference type="ARBA" id="ARBA00023136"/>
    </source>
</evidence>
<feature type="transmembrane region" description="Helical" evidence="6">
    <location>
        <begin position="290"/>
        <end position="307"/>
    </location>
</feature>
<feature type="transmembrane region" description="Helical" evidence="6">
    <location>
        <begin position="257"/>
        <end position="278"/>
    </location>
</feature>
<keyword evidence="2" id="KW-1003">Cell membrane</keyword>
<feature type="transmembrane region" description="Helical" evidence="6">
    <location>
        <begin position="327"/>
        <end position="351"/>
    </location>
</feature>
<reference evidence="8" key="1">
    <citation type="submission" date="2017-09" db="EMBL/GenBank/DDBJ databases">
        <title>Depth-based differentiation of microbial function through sediment-hosted aquifers and enrichment of novel symbionts in the deep terrestrial subsurface.</title>
        <authorList>
            <person name="Probst A.J."/>
            <person name="Ladd B."/>
            <person name="Jarett J.K."/>
            <person name="Geller-Mcgrath D.E."/>
            <person name="Sieber C.M.K."/>
            <person name="Emerson J.B."/>
            <person name="Anantharaman K."/>
            <person name="Thomas B.C."/>
            <person name="Malmstrom R."/>
            <person name="Stieglmeier M."/>
            <person name="Klingl A."/>
            <person name="Woyke T."/>
            <person name="Ryan C.M."/>
            <person name="Banfield J.F."/>
        </authorList>
    </citation>
    <scope>NUCLEOTIDE SEQUENCE [LARGE SCALE GENOMIC DNA]</scope>
</reference>
<accession>A0A2M6X089</accession>
<keyword evidence="4 6" id="KW-1133">Transmembrane helix</keyword>
<feature type="transmembrane region" description="Helical" evidence="6">
    <location>
        <begin position="84"/>
        <end position="102"/>
    </location>
</feature>
<feature type="transmembrane region" description="Helical" evidence="6">
    <location>
        <begin position="12"/>
        <end position="35"/>
    </location>
</feature>